<dbReference type="InterPro" id="IPR023214">
    <property type="entry name" value="HAD_sf"/>
</dbReference>
<dbReference type="InterPro" id="IPR041492">
    <property type="entry name" value="HAD_2"/>
</dbReference>
<sequence length="196" mass="22123">MNIRGAPSLPKLTKTAASFPPVRACIFDMDGLLINSEDIITLAISHLLEKHGRPAFTRSIRAQLMGVPDSTNGEVFHEWAKLPIPREQFAHESPEQMQLYYPDCEPLPGAEKLLTNLRRARCASSGDRIELALASSTKSHSYKLQISKPGTKRLLDFFRLTDGFWVMTRDRVAVVKLNGRLWHKGHNAQRMFSLRG</sequence>
<dbReference type="SUPFAM" id="SSF56784">
    <property type="entry name" value="HAD-like"/>
    <property type="match status" value="1"/>
</dbReference>
<dbReference type="EMBL" id="FJVC01000010">
    <property type="protein sequence ID" value="CZT40952.1"/>
    <property type="molecule type" value="Genomic_DNA"/>
</dbReference>
<dbReference type="Gene3D" id="3.40.50.1000">
    <property type="entry name" value="HAD superfamily/HAD-like"/>
    <property type="match status" value="1"/>
</dbReference>
<reference evidence="2" key="1">
    <citation type="submission" date="2016-03" db="EMBL/GenBank/DDBJ databases">
        <authorList>
            <person name="Guldener U."/>
        </authorList>
    </citation>
    <scope>NUCLEOTIDE SEQUENCE [LARGE SCALE GENOMIC DNA]</scope>
</reference>
<keyword evidence="2" id="KW-1185">Reference proteome</keyword>
<accession>A0A1E1LVS6</accession>
<evidence type="ECO:0000313" key="1">
    <source>
        <dbReference type="EMBL" id="CZT40952.1"/>
    </source>
</evidence>
<protein>
    <submittedName>
        <fullName evidence="1">Uncharacterized protein</fullName>
    </submittedName>
</protein>
<dbReference type="InterPro" id="IPR036412">
    <property type="entry name" value="HAD-like_sf"/>
</dbReference>
<dbReference type="AlphaFoldDB" id="A0A1E1LVS6"/>
<organism evidence="1 2">
    <name type="scientific">Rhynchosporium secalis</name>
    <name type="common">Barley scald fungus</name>
    <dbReference type="NCBI Taxonomy" id="38038"/>
    <lineage>
        <taxon>Eukaryota</taxon>
        <taxon>Fungi</taxon>
        <taxon>Dikarya</taxon>
        <taxon>Ascomycota</taxon>
        <taxon>Pezizomycotina</taxon>
        <taxon>Leotiomycetes</taxon>
        <taxon>Helotiales</taxon>
        <taxon>Ploettnerulaceae</taxon>
        <taxon>Rhynchosporium</taxon>
    </lineage>
</organism>
<dbReference type="GO" id="GO:0016791">
    <property type="term" value="F:phosphatase activity"/>
    <property type="evidence" value="ECO:0007669"/>
    <property type="project" value="TreeGrafter"/>
</dbReference>
<name>A0A1E1LVS6_RHYSE</name>
<dbReference type="PANTHER" id="PTHR18901">
    <property type="entry name" value="2-DEOXYGLUCOSE-6-PHOSPHATE PHOSPHATASE 2"/>
    <property type="match status" value="1"/>
</dbReference>
<evidence type="ECO:0000313" key="2">
    <source>
        <dbReference type="Proteomes" id="UP000177625"/>
    </source>
</evidence>
<dbReference type="Pfam" id="PF13419">
    <property type="entry name" value="HAD_2"/>
    <property type="match status" value="1"/>
</dbReference>
<dbReference type="Proteomes" id="UP000177625">
    <property type="component" value="Unassembled WGS sequence"/>
</dbReference>
<dbReference type="InterPro" id="IPR023198">
    <property type="entry name" value="PGP-like_dom2"/>
</dbReference>
<dbReference type="PANTHER" id="PTHR18901:SF42">
    <property type="entry name" value="SUPERFAMILY HYDROLASE, PUTATIVE-RELATED"/>
    <property type="match status" value="1"/>
</dbReference>
<gene>
    <name evidence="1" type="ORF">RSE6_00627</name>
</gene>
<proteinExistence type="predicted"/>
<dbReference type="Gene3D" id="1.10.150.240">
    <property type="entry name" value="Putative phosphatase, domain 2"/>
    <property type="match status" value="1"/>
</dbReference>